<dbReference type="AlphaFoldDB" id="A0A1A8YJ87"/>
<organism evidence="2 3">
    <name type="scientific">Plasmodium ovale wallikeri</name>
    <dbReference type="NCBI Taxonomy" id="864142"/>
    <lineage>
        <taxon>Eukaryota</taxon>
        <taxon>Sar</taxon>
        <taxon>Alveolata</taxon>
        <taxon>Apicomplexa</taxon>
        <taxon>Aconoidasida</taxon>
        <taxon>Haemosporida</taxon>
        <taxon>Plasmodiidae</taxon>
        <taxon>Plasmodium</taxon>
        <taxon>Plasmodium (Plasmodium)</taxon>
    </lineage>
</organism>
<name>A0A1A8YJ87_PLAOA</name>
<evidence type="ECO:0000256" key="1">
    <source>
        <dbReference type="SAM" id="MobiDB-lite"/>
    </source>
</evidence>
<feature type="region of interest" description="Disordered" evidence="1">
    <location>
        <begin position="1"/>
        <end position="21"/>
    </location>
</feature>
<gene>
    <name evidence="2" type="ORF">POVWA2_004970</name>
</gene>
<dbReference type="Proteomes" id="UP000078550">
    <property type="component" value="Unassembled WGS sequence"/>
</dbReference>
<feature type="compositionally biased region" description="Basic and acidic residues" evidence="1">
    <location>
        <begin position="1"/>
        <end position="10"/>
    </location>
</feature>
<proteinExistence type="predicted"/>
<accession>A0A1A8YJ87</accession>
<evidence type="ECO:0000313" key="2">
    <source>
        <dbReference type="EMBL" id="SBT31592.1"/>
    </source>
</evidence>
<dbReference type="EMBL" id="FLRE01000020">
    <property type="protein sequence ID" value="SBT31592.1"/>
    <property type="molecule type" value="Genomic_DNA"/>
</dbReference>
<protein>
    <submittedName>
        <fullName evidence="2">Uncharacterized protein</fullName>
    </submittedName>
</protein>
<sequence>MGEGDRENKNGKKSQKMARNGKIWQEVAKNGKKRAKNGKKRAKFHLAGNPNSHANKNVLITYLITAIQNFTHMCNIPA</sequence>
<evidence type="ECO:0000313" key="3">
    <source>
        <dbReference type="Proteomes" id="UP000078550"/>
    </source>
</evidence>
<reference evidence="3" key="1">
    <citation type="submission" date="2016-05" db="EMBL/GenBank/DDBJ databases">
        <authorList>
            <person name="Naeem Raeece"/>
        </authorList>
    </citation>
    <scope>NUCLEOTIDE SEQUENCE [LARGE SCALE GENOMIC DNA]</scope>
</reference>